<dbReference type="AlphaFoldDB" id="A0A6A6FUH3"/>
<organism evidence="1 2">
    <name type="scientific">Cercospora zeae-maydis SCOH1-5</name>
    <dbReference type="NCBI Taxonomy" id="717836"/>
    <lineage>
        <taxon>Eukaryota</taxon>
        <taxon>Fungi</taxon>
        <taxon>Dikarya</taxon>
        <taxon>Ascomycota</taxon>
        <taxon>Pezizomycotina</taxon>
        <taxon>Dothideomycetes</taxon>
        <taxon>Dothideomycetidae</taxon>
        <taxon>Mycosphaerellales</taxon>
        <taxon>Mycosphaerellaceae</taxon>
        <taxon>Cercospora</taxon>
    </lineage>
</organism>
<name>A0A6A6FUH3_9PEZI</name>
<evidence type="ECO:0000313" key="1">
    <source>
        <dbReference type="EMBL" id="KAF2216910.1"/>
    </source>
</evidence>
<accession>A0A6A6FUH3</accession>
<reference evidence="1" key="1">
    <citation type="journal article" date="2020" name="Stud. Mycol.">
        <title>101 Dothideomycetes genomes: a test case for predicting lifestyles and emergence of pathogens.</title>
        <authorList>
            <person name="Haridas S."/>
            <person name="Albert R."/>
            <person name="Binder M."/>
            <person name="Bloem J."/>
            <person name="Labutti K."/>
            <person name="Salamov A."/>
            <person name="Andreopoulos B."/>
            <person name="Baker S."/>
            <person name="Barry K."/>
            <person name="Bills G."/>
            <person name="Bluhm B."/>
            <person name="Cannon C."/>
            <person name="Castanera R."/>
            <person name="Culley D."/>
            <person name="Daum C."/>
            <person name="Ezra D."/>
            <person name="Gonzalez J."/>
            <person name="Henrissat B."/>
            <person name="Kuo A."/>
            <person name="Liang C."/>
            <person name="Lipzen A."/>
            <person name="Lutzoni F."/>
            <person name="Magnuson J."/>
            <person name="Mondo S."/>
            <person name="Nolan M."/>
            <person name="Ohm R."/>
            <person name="Pangilinan J."/>
            <person name="Park H.-J."/>
            <person name="Ramirez L."/>
            <person name="Alfaro M."/>
            <person name="Sun H."/>
            <person name="Tritt A."/>
            <person name="Yoshinaga Y."/>
            <person name="Zwiers L.-H."/>
            <person name="Turgeon B."/>
            <person name="Goodwin S."/>
            <person name="Spatafora J."/>
            <person name="Crous P."/>
            <person name="Grigoriev I."/>
        </authorList>
    </citation>
    <scope>NUCLEOTIDE SEQUENCE</scope>
    <source>
        <strain evidence="1">SCOH1-5</strain>
    </source>
</reference>
<dbReference type="EMBL" id="ML992663">
    <property type="protein sequence ID" value="KAF2216910.1"/>
    <property type="molecule type" value="Genomic_DNA"/>
</dbReference>
<evidence type="ECO:0000313" key="2">
    <source>
        <dbReference type="Proteomes" id="UP000799539"/>
    </source>
</evidence>
<proteinExistence type="predicted"/>
<protein>
    <submittedName>
        <fullName evidence="1">Uncharacterized protein</fullName>
    </submittedName>
</protein>
<dbReference type="OrthoDB" id="429813at2759"/>
<gene>
    <name evidence="1" type="ORF">CERZMDRAFT_92981</name>
</gene>
<dbReference type="Proteomes" id="UP000799539">
    <property type="component" value="Unassembled WGS sequence"/>
</dbReference>
<dbReference type="Gene3D" id="3.40.50.720">
    <property type="entry name" value="NAD(P)-binding Rossmann-like Domain"/>
    <property type="match status" value="1"/>
</dbReference>
<keyword evidence="2" id="KW-1185">Reference proteome</keyword>
<sequence length="138" mass="15755">MRDDSPDQLQVYHAVNPRPTPWQSLLPAVQYSLAVEKTVPFEEWIDKLTSLEDQDINRYPAVKLANFYRSLLAAESVGLDTRESRRASWILNEMKPVTGDMLNPEVVLNWLCLGCMPRGECHPGLLSSAYRDLCCAWM</sequence>